<protein>
    <submittedName>
        <fullName evidence="4">Carbon-nitrogen hydrolase family protein</fullName>
    </submittedName>
</protein>
<comment type="similarity">
    <text evidence="1">Belongs to the carbon-nitrogen hydrolase superfamily. NIT1/NIT2 family.</text>
</comment>
<dbReference type="InterPro" id="IPR001110">
    <property type="entry name" value="UPF0012_CS"/>
</dbReference>
<dbReference type="PROSITE" id="PS50263">
    <property type="entry name" value="CN_HYDROLASE"/>
    <property type="match status" value="1"/>
</dbReference>
<sequence length="274" mass="29920">MTEGIKLKLAVVQMDCAVRDVTSNLQKIDRFAQTAGAQNVNLAIFPECATTGYFISEDLADLAEPTDGPTDQKLSEIAARAGIHLAVGTVVADGGKFYNAQVIFSPSGKRLATYYKAHLFSTERLSYELGNTPTVVDTDLGRIGMTICYDMIFPDYFRTLVNKGAEIVINSTNWIGDSYQQDVWGWSGVTTQGMAATRALENGVIVAMANRTGNEMGFDSLGHSCIIAPSGHILASIPKGEDIAIADIDFKGEDLEKWRSIATYRLDRRPELYD</sequence>
<gene>
    <name evidence="4" type="ORF">J0X12_06210</name>
</gene>
<dbReference type="InterPro" id="IPR003010">
    <property type="entry name" value="C-N_Hydrolase"/>
</dbReference>
<evidence type="ECO:0000256" key="2">
    <source>
        <dbReference type="ARBA" id="ARBA00022801"/>
    </source>
</evidence>
<evidence type="ECO:0000313" key="4">
    <source>
        <dbReference type="EMBL" id="MBO0333195.1"/>
    </source>
</evidence>
<dbReference type="InterPro" id="IPR050345">
    <property type="entry name" value="Aliph_Amidase/BUP"/>
</dbReference>
<dbReference type="CDD" id="cd07197">
    <property type="entry name" value="nitrilase"/>
    <property type="match status" value="1"/>
</dbReference>
<dbReference type="PANTHER" id="PTHR43674:SF2">
    <property type="entry name" value="BETA-UREIDOPROPIONASE"/>
    <property type="match status" value="1"/>
</dbReference>
<keyword evidence="5" id="KW-1185">Reference proteome</keyword>
<accession>A0ABS3F3V6</accession>
<evidence type="ECO:0000256" key="1">
    <source>
        <dbReference type="ARBA" id="ARBA00010613"/>
    </source>
</evidence>
<reference evidence="4 5" key="1">
    <citation type="submission" date="2021-03" db="EMBL/GenBank/DDBJ databases">
        <title>Sneathiella sp. CAU 1612 isolated from Kang Won-do.</title>
        <authorList>
            <person name="Kim W."/>
        </authorList>
    </citation>
    <scope>NUCLEOTIDE SEQUENCE [LARGE SCALE GENOMIC DNA]</scope>
    <source>
        <strain evidence="4 5">CAU 1612</strain>
    </source>
</reference>
<dbReference type="PROSITE" id="PS01227">
    <property type="entry name" value="UPF0012"/>
    <property type="match status" value="1"/>
</dbReference>
<comment type="caution">
    <text evidence="4">The sequence shown here is derived from an EMBL/GenBank/DDBJ whole genome shotgun (WGS) entry which is preliminary data.</text>
</comment>
<dbReference type="Gene3D" id="3.60.110.10">
    <property type="entry name" value="Carbon-nitrogen hydrolase"/>
    <property type="match status" value="1"/>
</dbReference>
<keyword evidence="2 4" id="KW-0378">Hydrolase</keyword>
<dbReference type="PANTHER" id="PTHR43674">
    <property type="entry name" value="NITRILASE C965.09-RELATED"/>
    <property type="match status" value="1"/>
</dbReference>
<feature type="domain" description="CN hydrolase" evidence="3">
    <location>
        <begin position="7"/>
        <end position="250"/>
    </location>
</feature>
<dbReference type="InterPro" id="IPR036526">
    <property type="entry name" value="C-N_Hydrolase_sf"/>
</dbReference>
<dbReference type="RefSeq" id="WP_207043335.1">
    <property type="nucleotide sequence ID" value="NZ_JAFLNC010000002.1"/>
</dbReference>
<dbReference type="Pfam" id="PF00795">
    <property type="entry name" value="CN_hydrolase"/>
    <property type="match status" value="1"/>
</dbReference>
<dbReference type="Proteomes" id="UP000664761">
    <property type="component" value="Unassembled WGS sequence"/>
</dbReference>
<dbReference type="GO" id="GO:0016787">
    <property type="term" value="F:hydrolase activity"/>
    <property type="evidence" value="ECO:0007669"/>
    <property type="project" value="UniProtKB-KW"/>
</dbReference>
<organism evidence="4 5">
    <name type="scientific">Sneathiella sedimenti</name>
    <dbReference type="NCBI Taxonomy" id="2816034"/>
    <lineage>
        <taxon>Bacteria</taxon>
        <taxon>Pseudomonadati</taxon>
        <taxon>Pseudomonadota</taxon>
        <taxon>Alphaproteobacteria</taxon>
        <taxon>Sneathiellales</taxon>
        <taxon>Sneathiellaceae</taxon>
        <taxon>Sneathiella</taxon>
    </lineage>
</organism>
<proteinExistence type="inferred from homology"/>
<evidence type="ECO:0000259" key="3">
    <source>
        <dbReference type="PROSITE" id="PS50263"/>
    </source>
</evidence>
<dbReference type="SUPFAM" id="SSF56317">
    <property type="entry name" value="Carbon-nitrogen hydrolase"/>
    <property type="match status" value="1"/>
</dbReference>
<name>A0ABS3F3V6_9PROT</name>
<dbReference type="EMBL" id="JAFLNC010000002">
    <property type="protein sequence ID" value="MBO0333195.1"/>
    <property type="molecule type" value="Genomic_DNA"/>
</dbReference>
<evidence type="ECO:0000313" key="5">
    <source>
        <dbReference type="Proteomes" id="UP000664761"/>
    </source>
</evidence>